<evidence type="ECO:0000256" key="4">
    <source>
        <dbReference type="ARBA" id="ARBA00022692"/>
    </source>
</evidence>
<protein>
    <submittedName>
        <fullName evidence="8">Chromate transporter</fullName>
    </submittedName>
</protein>
<gene>
    <name evidence="8" type="ORF">S7S_00110</name>
</gene>
<dbReference type="NCBIfam" id="TIGR00937">
    <property type="entry name" value="2A51"/>
    <property type="match status" value="1"/>
</dbReference>
<evidence type="ECO:0000256" key="6">
    <source>
        <dbReference type="ARBA" id="ARBA00023136"/>
    </source>
</evidence>
<proteinExistence type="inferred from homology"/>
<dbReference type="InterPro" id="IPR014047">
    <property type="entry name" value="Chr_Tranpt_l_chain"/>
</dbReference>
<accession>A0A0B4XHB8</accession>
<dbReference type="PANTHER" id="PTHR33567">
    <property type="entry name" value="CHROMATE ION TRANSPORTER (EUROFUNG)"/>
    <property type="match status" value="1"/>
</dbReference>
<evidence type="ECO:0000256" key="7">
    <source>
        <dbReference type="SAM" id="Phobius"/>
    </source>
</evidence>
<dbReference type="AlphaFoldDB" id="A0A0B4XHB8"/>
<feature type="transmembrane region" description="Helical" evidence="7">
    <location>
        <begin position="415"/>
        <end position="433"/>
    </location>
</feature>
<dbReference type="InterPro" id="IPR003370">
    <property type="entry name" value="Chromate_transpt"/>
</dbReference>
<sequence>MPSSPAIPFRDALVVWLRVALLSFGGPAGQIAVMHRILVDEKRWVDEPRFLHALNFCMLLPGPEAQQLATYLGWTLHGVRGGLVAGVLFVLPGFVSILALSLLYAGMRDVPAVTALLFGLKAAVLALVFMAVWRLAGKALVTSWLRGLAVAAFVAIAVFDLPFPLIVLGAGALGYWVARHRRAWLGDGLQPAVDMPHGRVSHRHLWRVVPLGLVLWAAPVLACALWLGADHVLVTVGEFFSKVAVVTFGGAYAVLAYIAQQAVEQYAWLQPGEMLDGLGMAESTPGPLIQVVQFVGFLAVFRDAAPLSPWLGGLLGAVLTTWVIFVPCFLFIFAGAPYVERLRANQALSGALRAITAAVLGVMASLALWFAAHVLFSETRHIAGMTLPVLHSLQWLPLGWCALALWLLAWRGWGLLPVLALTTLGGAGSWWLLY</sequence>
<evidence type="ECO:0000256" key="2">
    <source>
        <dbReference type="ARBA" id="ARBA00005262"/>
    </source>
</evidence>
<comment type="subcellular location">
    <subcellularLocation>
        <location evidence="1">Cell membrane</location>
        <topology evidence="1">Multi-pass membrane protein</topology>
    </subcellularLocation>
</comment>
<dbReference type="PIRSF" id="PIRSF004810">
    <property type="entry name" value="ChrA"/>
    <property type="match status" value="1"/>
</dbReference>
<feature type="transmembrane region" description="Helical" evidence="7">
    <location>
        <begin position="112"/>
        <end position="136"/>
    </location>
</feature>
<dbReference type="OrthoDB" id="8969999at2"/>
<dbReference type="HOGENOM" id="CLU_018106_0_0_6"/>
<keyword evidence="9" id="KW-1185">Reference proteome</keyword>
<feature type="transmembrane region" description="Helical" evidence="7">
    <location>
        <begin position="239"/>
        <end position="259"/>
    </location>
</feature>
<dbReference type="STRING" id="391936.S7S_00110"/>
<reference evidence="8 9" key="1">
    <citation type="journal article" date="2012" name="J. Bacteriol.">
        <title>Genome sequence of an alkane-degrading bacterium, Alcanivorax pacificus type strain W11-5, isolated from deep sea sediment.</title>
        <authorList>
            <person name="Lai Q."/>
            <person name="Shao Z."/>
        </authorList>
    </citation>
    <scope>NUCLEOTIDE SEQUENCE [LARGE SCALE GENOMIC DNA]</scope>
    <source>
        <strain evidence="8 9">W11-5</strain>
    </source>
</reference>
<keyword evidence="6 7" id="KW-0472">Membrane</keyword>
<feature type="transmembrane region" description="Helical" evidence="7">
    <location>
        <begin position="313"/>
        <end position="339"/>
    </location>
</feature>
<evidence type="ECO:0000313" key="9">
    <source>
        <dbReference type="Proteomes" id="UP000006764"/>
    </source>
</evidence>
<feature type="transmembrane region" description="Helical" evidence="7">
    <location>
        <begin position="351"/>
        <end position="372"/>
    </location>
</feature>
<dbReference type="Pfam" id="PF02417">
    <property type="entry name" value="Chromate_transp"/>
    <property type="match status" value="2"/>
</dbReference>
<dbReference type="GO" id="GO:0015109">
    <property type="term" value="F:chromate transmembrane transporter activity"/>
    <property type="evidence" value="ECO:0007669"/>
    <property type="project" value="InterPro"/>
</dbReference>
<evidence type="ECO:0000256" key="5">
    <source>
        <dbReference type="ARBA" id="ARBA00022989"/>
    </source>
</evidence>
<feature type="transmembrane region" description="Helical" evidence="7">
    <location>
        <begin position="205"/>
        <end position="227"/>
    </location>
</feature>
<keyword evidence="4 7" id="KW-0812">Transmembrane</keyword>
<feature type="transmembrane region" description="Helical" evidence="7">
    <location>
        <begin position="148"/>
        <end position="177"/>
    </location>
</feature>
<name>A0A0B4XHB8_9GAMM</name>
<feature type="transmembrane region" description="Helical" evidence="7">
    <location>
        <begin position="392"/>
        <end position="408"/>
    </location>
</feature>
<dbReference type="PANTHER" id="PTHR33567:SF3">
    <property type="entry name" value="CHROMATE ION TRANSPORTER (EUROFUNG)"/>
    <property type="match status" value="1"/>
</dbReference>
<keyword evidence="5 7" id="KW-1133">Transmembrane helix</keyword>
<comment type="similarity">
    <text evidence="2">Belongs to the chromate ion transporter (CHR) (TC 2.A.51) family.</text>
</comment>
<feature type="transmembrane region" description="Helical" evidence="7">
    <location>
        <begin position="83"/>
        <end position="105"/>
    </location>
</feature>
<keyword evidence="3" id="KW-1003">Cell membrane</keyword>
<organism evidence="8 9">
    <name type="scientific">Isoalcanivorax pacificus W11-5</name>
    <dbReference type="NCBI Taxonomy" id="391936"/>
    <lineage>
        <taxon>Bacteria</taxon>
        <taxon>Pseudomonadati</taxon>
        <taxon>Pseudomonadota</taxon>
        <taxon>Gammaproteobacteria</taxon>
        <taxon>Oceanospirillales</taxon>
        <taxon>Alcanivoracaceae</taxon>
        <taxon>Isoalcanivorax</taxon>
    </lineage>
</organism>
<evidence type="ECO:0000256" key="1">
    <source>
        <dbReference type="ARBA" id="ARBA00004651"/>
    </source>
</evidence>
<evidence type="ECO:0000313" key="8">
    <source>
        <dbReference type="EMBL" id="AJD46446.1"/>
    </source>
</evidence>
<dbReference type="KEGG" id="apac:S7S_00110"/>
<dbReference type="Proteomes" id="UP000006764">
    <property type="component" value="Chromosome"/>
</dbReference>
<dbReference type="RefSeq" id="WP_008734349.1">
    <property type="nucleotide sequence ID" value="NZ_CP004387.1"/>
</dbReference>
<evidence type="ECO:0000256" key="3">
    <source>
        <dbReference type="ARBA" id="ARBA00022475"/>
    </source>
</evidence>
<dbReference type="EMBL" id="CP004387">
    <property type="protein sequence ID" value="AJD46446.1"/>
    <property type="molecule type" value="Genomic_DNA"/>
</dbReference>
<feature type="transmembrane region" description="Helical" evidence="7">
    <location>
        <begin position="12"/>
        <end position="33"/>
    </location>
</feature>
<dbReference type="GO" id="GO:0005886">
    <property type="term" value="C:plasma membrane"/>
    <property type="evidence" value="ECO:0007669"/>
    <property type="project" value="UniProtKB-SubCell"/>
</dbReference>